<dbReference type="EMBL" id="CP114030">
    <property type="protein sequence ID" value="WAP71533.1"/>
    <property type="molecule type" value="Genomic_DNA"/>
</dbReference>
<keyword evidence="1" id="KW-1133">Transmembrane helix</keyword>
<keyword evidence="2" id="KW-0614">Plasmid</keyword>
<evidence type="ECO:0000256" key="1">
    <source>
        <dbReference type="SAM" id="Phobius"/>
    </source>
</evidence>
<accession>A0ABY7C9U3</accession>
<name>A0ABY7C9U3_9HYPH</name>
<protein>
    <submittedName>
        <fullName evidence="2">Uncharacterized protein</fullName>
    </submittedName>
</protein>
<gene>
    <name evidence="2" type="ORF">OH818_28465</name>
</gene>
<dbReference type="Proteomes" id="UP001164020">
    <property type="component" value="Plasmid unnamed2"/>
</dbReference>
<keyword evidence="1" id="KW-0472">Membrane</keyword>
<organism evidence="2 3">
    <name type="scientific">Jiella pelagia</name>
    <dbReference type="NCBI Taxonomy" id="2986949"/>
    <lineage>
        <taxon>Bacteria</taxon>
        <taxon>Pseudomonadati</taxon>
        <taxon>Pseudomonadota</taxon>
        <taxon>Alphaproteobacteria</taxon>
        <taxon>Hyphomicrobiales</taxon>
        <taxon>Aurantimonadaceae</taxon>
        <taxon>Jiella</taxon>
    </lineage>
</organism>
<keyword evidence="1" id="KW-0812">Transmembrane</keyword>
<evidence type="ECO:0000313" key="2">
    <source>
        <dbReference type="EMBL" id="WAP71533.1"/>
    </source>
</evidence>
<evidence type="ECO:0000313" key="3">
    <source>
        <dbReference type="Proteomes" id="UP001164020"/>
    </source>
</evidence>
<geneLocation type="plasmid" evidence="2 3">
    <name>unnamed2</name>
</geneLocation>
<reference evidence="2" key="1">
    <citation type="submission" date="2022-12" db="EMBL/GenBank/DDBJ databases">
        <title>Jiella pelagia sp. nov., isolated from phosphonate enriched culture of Northwest Pacific surface seawater.</title>
        <authorList>
            <person name="Shin D.Y."/>
            <person name="Hwang C.Y."/>
        </authorList>
    </citation>
    <scope>NUCLEOTIDE SEQUENCE</scope>
    <source>
        <strain evidence="2">HL-NP1</strain>
        <plasmid evidence="2">unnamed2</plasmid>
    </source>
</reference>
<feature type="transmembrane region" description="Helical" evidence="1">
    <location>
        <begin position="7"/>
        <end position="30"/>
    </location>
</feature>
<feature type="transmembrane region" description="Helical" evidence="1">
    <location>
        <begin position="117"/>
        <end position="137"/>
    </location>
</feature>
<feature type="transmembrane region" description="Helical" evidence="1">
    <location>
        <begin position="74"/>
        <end position="97"/>
    </location>
</feature>
<proteinExistence type="predicted"/>
<sequence length="161" mass="17880">MALRRYLAVVLVGNLVWEFAHMPLYTIWWTGTWGEIVFAAVHCTGGDVLIALASLTLALLMAGNDAWPLKRYRAVAALTVLFGAAYTAFSEWLNIVVRTAWAYSDMMPVLSAFGFDVGLSPLFQWIVVPLIGFWWALRSLSRSREAKAELQAAEVGGERIV</sequence>
<feature type="transmembrane region" description="Helical" evidence="1">
    <location>
        <begin position="36"/>
        <end position="62"/>
    </location>
</feature>
<keyword evidence="3" id="KW-1185">Reference proteome</keyword>